<evidence type="ECO:0000256" key="2">
    <source>
        <dbReference type="ARBA" id="ARBA00022525"/>
    </source>
</evidence>
<dbReference type="InterPro" id="IPR050918">
    <property type="entry name" value="CNF-like_PLA2_Inhibitor"/>
</dbReference>
<sequence length="274" mass="26990">MKTSLLLCVALTIALSITSVASLSCTVCTDSTDASCTSTASVACSGGETQCVSATIQTTSAGSVTTQKLKACAAATLCPSSNTFDHSLNVGSANVLAKAVCCSTDNCNSADAPTPTAPPTGTLKCYSCNPLTGACSADLACNTLETKCFSSSVIPKGGSTAIKGYGCSSGGLCDAAAALASSPLVANVGTIQGTPTCCNTGNNCNLPPTTAPPTTTTTTTTTTTPTTTTTTPTTTTQLQQHYNHTTTAATTAGASSVAAMLLLHALALVLALLS</sequence>
<dbReference type="SUPFAM" id="SSF57302">
    <property type="entry name" value="Snake toxin-like"/>
    <property type="match status" value="1"/>
</dbReference>
<evidence type="ECO:0000313" key="7">
    <source>
        <dbReference type="EMBL" id="KAK7888782.1"/>
    </source>
</evidence>
<feature type="signal peptide" evidence="5">
    <location>
        <begin position="1"/>
        <end position="22"/>
    </location>
</feature>
<comment type="subcellular location">
    <subcellularLocation>
        <location evidence="1">Secreted</location>
    </subcellularLocation>
</comment>
<organism evidence="7 8">
    <name type="scientific">Mugilogobius chulae</name>
    <name type="common">yellowstripe goby</name>
    <dbReference type="NCBI Taxonomy" id="88201"/>
    <lineage>
        <taxon>Eukaryota</taxon>
        <taxon>Metazoa</taxon>
        <taxon>Chordata</taxon>
        <taxon>Craniata</taxon>
        <taxon>Vertebrata</taxon>
        <taxon>Euteleostomi</taxon>
        <taxon>Actinopterygii</taxon>
        <taxon>Neopterygii</taxon>
        <taxon>Teleostei</taxon>
        <taxon>Neoteleostei</taxon>
        <taxon>Acanthomorphata</taxon>
        <taxon>Gobiaria</taxon>
        <taxon>Gobiiformes</taxon>
        <taxon>Gobioidei</taxon>
        <taxon>Gobiidae</taxon>
        <taxon>Gobionellinae</taxon>
        <taxon>Mugilogobius</taxon>
    </lineage>
</organism>
<protein>
    <recommendedName>
        <fullName evidence="6">UPAR/Ly6 domain-containing protein</fullName>
    </recommendedName>
</protein>
<keyword evidence="8" id="KW-1185">Reference proteome</keyword>
<proteinExistence type="predicted"/>
<dbReference type="Gene3D" id="2.10.60.10">
    <property type="entry name" value="CD59"/>
    <property type="match status" value="2"/>
</dbReference>
<keyword evidence="4" id="KW-0812">Transmembrane</keyword>
<keyword evidence="4" id="KW-1133">Transmembrane helix</keyword>
<dbReference type="InterPro" id="IPR016054">
    <property type="entry name" value="LY6_UPA_recep-like"/>
</dbReference>
<dbReference type="PANTHER" id="PTHR20914:SF9">
    <property type="entry name" value="COILED, ISOFORM A"/>
    <property type="match status" value="1"/>
</dbReference>
<dbReference type="Proteomes" id="UP001460270">
    <property type="component" value="Unassembled WGS sequence"/>
</dbReference>
<evidence type="ECO:0000256" key="4">
    <source>
        <dbReference type="SAM" id="Phobius"/>
    </source>
</evidence>
<feature type="region of interest" description="Disordered" evidence="3">
    <location>
        <begin position="209"/>
        <end position="233"/>
    </location>
</feature>
<evidence type="ECO:0000256" key="3">
    <source>
        <dbReference type="SAM" id="MobiDB-lite"/>
    </source>
</evidence>
<accession>A0AAW0N3V0</accession>
<gene>
    <name evidence="7" type="ORF">WMY93_024342</name>
</gene>
<name>A0AAW0N3V0_9GOBI</name>
<keyword evidence="4" id="KW-0472">Membrane</keyword>
<keyword evidence="5" id="KW-0732">Signal</keyword>
<feature type="chain" id="PRO_5043631660" description="UPAR/Ly6 domain-containing protein" evidence="5">
    <location>
        <begin position="23"/>
        <end position="274"/>
    </location>
</feature>
<dbReference type="AlphaFoldDB" id="A0AAW0N3V0"/>
<dbReference type="EMBL" id="JBBPFD010000018">
    <property type="protein sequence ID" value="KAK7888782.1"/>
    <property type="molecule type" value="Genomic_DNA"/>
</dbReference>
<reference evidence="8" key="1">
    <citation type="submission" date="2024-04" db="EMBL/GenBank/DDBJ databases">
        <title>Salinicola lusitanus LLJ914,a marine bacterium isolated from the Okinawa Trough.</title>
        <authorList>
            <person name="Li J."/>
        </authorList>
    </citation>
    <scope>NUCLEOTIDE SEQUENCE [LARGE SCALE GENOMIC DNA]</scope>
</reference>
<dbReference type="InterPro" id="IPR045860">
    <property type="entry name" value="Snake_toxin-like_sf"/>
</dbReference>
<dbReference type="SMART" id="SM00134">
    <property type="entry name" value="LU"/>
    <property type="match status" value="1"/>
</dbReference>
<evidence type="ECO:0000313" key="8">
    <source>
        <dbReference type="Proteomes" id="UP001460270"/>
    </source>
</evidence>
<dbReference type="GO" id="GO:0005576">
    <property type="term" value="C:extracellular region"/>
    <property type="evidence" value="ECO:0007669"/>
    <property type="project" value="UniProtKB-SubCell"/>
</dbReference>
<dbReference type="PANTHER" id="PTHR20914">
    <property type="entry name" value="LY6/PLAUR DOMAIN-CONTAINING PROTEIN 8"/>
    <property type="match status" value="1"/>
</dbReference>
<comment type="caution">
    <text evidence="7">The sequence shown here is derived from an EMBL/GenBank/DDBJ whole genome shotgun (WGS) entry which is preliminary data.</text>
</comment>
<feature type="domain" description="UPAR/Ly6" evidence="6">
    <location>
        <begin position="23"/>
        <end position="118"/>
    </location>
</feature>
<evidence type="ECO:0000256" key="1">
    <source>
        <dbReference type="ARBA" id="ARBA00004613"/>
    </source>
</evidence>
<keyword evidence="2" id="KW-0964">Secreted</keyword>
<dbReference type="PROSITE" id="PS51257">
    <property type="entry name" value="PROKAR_LIPOPROTEIN"/>
    <property type="match status" value="1"/>
</dbReference>
<feature type="transmembrane region" description="Helical" evidence="4">
    <location>
        <begin position="252"/>
        <end position="273"/>
    </location>
</feature>
<evidence type="ECO:0000256" key="5">
    <source>
        <dbReference type="SAM" id="SignalP"/>
    </source>
</evidence>
<evidence type="ECO:0000259" key="6">
    <source>
        <dbReference type="SMART" id="SM00134"/>
    </source>
</evidence>